<organism evidence="3 4">
    <name type="scientific">Crassostrea virginica</name>
    <name type="common">Eastern oyster</name>
    <dbReference type="NCBI Taxonomy" id="6565"/>
    <lineage>
        <taxon>Eukaryota</taxon>
        <taxon>Metazoa</taxon>
        <taxon>Spiralia</taxon>
        <taxon>Lophotrochozoa</taxon>
        <taxon>Mollusca</taxon>
        <taxon>Bivalvia</taxon>
        <taxon>Autobranchia</taxon>
        <taxon>Pteriomorphia</taxon>
        <taxon>Ostreida</taxon>
        <taxon>Ostreoidea</taxon>
        <taxon>Ostreidae</taxon>
        <taxon>Crassostrea</taxon>
    </lineage>
</organism>
<keyword evidence="3" id="KW-1185">Reference proteome</keyword>
<evidence type="ECO:0000259" key="2">
    <source>
        <dbReference type="Pfam" id="PF15067"/>
    </source>
</evidence>
<dbReference type="Gene3D" id="3.10.180.10">
    <property type="entry name" value="2,3-Dihydroxybiphenyl 1,2-Dioxygenase, domain 1"/>
    <property type="match status" value="1"/>
</dbReference>
<dbReference type="OrthoDB" id="10023686at2759"/>
<reference evidence="3" key="1">
    <citation type="submission" date="2024-06" db="UniProtKB">
        <authorList>
            <consortium name="RefSeq"/>
        </authorList>
    </citation>
    <scope>NUCLEOTIDE SEQUENCE [LARGE SCALE GENOMIC DNA]</scope>
</reference>
<dbReference type="Proteomes" id="UP000694844">
    <property type="component" value="Chromosome 1"/>
</dbReference>
<dbReference type="Pfam" id="PF15067">
    <property type="entry name" value="FAM124"/>
    <property type="match status" value="1"/>
</dbReference>
<dbReference type="InterPro" id="IPR029380">
    <property type="entry name" value="FAM124"/>
</dbReference>
<dbReference type="InterPro" id="IPR029068">
    <property type="entry name" value="Glyas_Bleomycin-R_OHBP_Dase"/>
</dbReference>
<sequence length="328" mass="37601">MHHRAKRKTETSTKNSLSTHKWIDPSFEFFSITESERQIRKNEIQSRDTEQCEVENVKAPSISVILFLSENGAMSSTEIQKLFLLPPWEYHHKVELYNVRSPERTAACQEFYEIADDMPLWSVCPIHYGNEHLRVLIHVRDFQKMVEFYRIVTDSEMESSKPGFCIFQLHSSPGVDIQVALKYSKYIDPYPISTTYLAFKVKDVESIKSFTGCNLESLGDGSYVVTDPEGNKVHLYQTKLAETVSTKMSVRIRSELICEDIKSYRSSDSQDSGRCSDSEVCCSESEPPGNYSLGHRPRKHDKVHQTFPAPLEVRVNPAAKNKIKAVYL</sequence>
<evidence type="ECO:0000313" key="3">
    <source>
        <dbReference type="Proteomes" id="UP000694844"/>
    </source>
</evidence>
<evidence type="ECO:0000313" key="4">
    <source>
        <dbReference type="RefSeq" id="XP_022287041.1"/>
    </source>
</evidence>
<evidence type="ECO:0000256" key="1">
    <source>
        <dbReference type="ARBA" id="ARBA00006440"/>
    </source>
</evidence>
<dbReference type="CDD" id="cd06587">
    <property type="entry name" value="VOC"/>
    <property type="match status" value="1"/>
</dbReference>
<dbReference type="RefSeq" id="XP_022287041.1">
    <property type="nucleotide sequence ID" value="XM_022431333.1"/>
</dbReference>
<comment type="similarity">
    <text evidence="1">Belongs to the FAM124 family.</text>
</comment>
<proteinExistence type="inferred from homology"/>
<dbReference type="SUPFAM" id="SSF54593">
    <property type="entry name" value="Glyoxalase/Bleomycin resistance protein/Dihydroxybiphenyl dioxygenase"/>
    <property type="match status" value="1"/>
</dbReference>
<feature type="domain" description="FAM124" evidence="2">
    <location>
        <begin position="21"/>
        <end position="235"/>
    </location>
</feature>
<accession>A0A8B8A6E7</accession>
<reference evidence="4" key="2">
    <citation type="submission" date="2025-08" db="UniProtKB">
        <authorList>
            <consortium name="RefSeq"/>
        </authorList>
    </citation>
    <scope>IDENTIFICATION</scope>
    <source>
        <tissue evidence="4">Whole sample</tissue>
    </source>
</reference>
<dbReference type="InterPro" id="IPR046365">
    <property type="entry name" value="FAM124_dom"/>
</dbReference>
<name>A0A8B8A6E7_CRAVI</name>
<dbReference type="KEGG" id="cvn:111099831"/>
<dbReference type="PANTHER" id="PTHR14715">
    <property type="entry name" value="FAM124 DOMAIN-CONTAINING PROTEIN-RELATED"/>
    <property type="match status" value="1"/>
</dbReference>
<gene>
    <name evidence="4" type="primary">LOC111099831</name>
</gene>
<dbReference type="AlphaFoldDB" id="A0A8B8A6E7"/>
<dbReference type="GeneID" id="111099831"/>
<protein>
    <submittedName>
        <fullName evidence="4">Protein FAM124A-like</fullName>
    </submittedName>
</protein>
<dbReference type="PANTHER" id="PTHR14715:SF6">
    <property type="entry name" value="FAM124 DOMAIN-CONTAINING PROTEIN"/>
    <property type="match status" value="1"/>
</dbReference>